<dbReference type="RefSeq" id="XP_040685068.1">
    <property type="nucleotide sequence ID" value="XM_040832178.1"/>
</dbReference>
<protein>
    <submittedName>
        <fullName evidence="7">Uncharacterized protein</fullName>
    </submittedName>
</protein>
<evidence type="ECO:0000313" key="8">
    <source>
        <dbReference type="Proteomes" id="UP000184383"/>
    </source>
</evidence>
<dbReference type="PANTHER" id="PTHR47685:SF1">
    <property type="entry name" value="MAGNESIUM TRANSPORT PROTEIN CORA"/>
    <property type="match status" value="1"/>
</dbReference>
<dbReference type="OrthoDB" id="341259at2759"/>
<evidence type="ECO:0000256" key="5">
    <source>
        <dbReference type="SAM" id="MobiDB-lite"/>
    </source>
</evidence>
<proteinExistence type="predicted"/>
<feature type="compositionally biased region" description="Basic and acidic residues" evidence="5">
    <location>
        <begin position="183"/>
        <end position="192"/>
    </location>
</feature>
<evidence type="ECO:0000256" key="4">
    <source>
        <dbReference type="ARBA" id="ARBA00023136"/>
    </source>
</evidence>
<dbReference type="Proteomes" id="UP000184383">
    <property type="component" value="Unassembled WGS sequence"/>
</dbReference>
<evidence type="ECO:0000256" key="6">
    <source>
        <dbReference type="SAM" id="Phobius"/>
    </source>
</evidence>
<name>A0A1L9R8Y9_ASPWE</name>
<feature type="transmembrane region" description="Helical" evidence="6">
    <location>
        <begin position="333"/>
        <end position="353"/>
    </location>
</feature>
<feature type="region of interest" description="Disordered" evidence="5">
    <location>
        <begin position="425"/>
        <end position="456"/>
    </location>
</feature>
<dbReference type="InterPro" id="IPR045863">
    <property type="entry name" value="CorA_TM1_TM2"/>
</dbReference>
<dbReference type="STRING" id="1073089.A0A1L9R8Y9"/>
<reference evidence="8" key="1">
    <citation type="journal article" date="2017" name="Genome Biol.">
        <title>Comparative genomics reveals high biological diversity and specific adaptations in the industrially and medically important fungal genus Aspergillus.</title>
        <authorList>
            <person name="de Vries R.P."/>
            <person name="Riley R."/>
            <person name="Wiebenga A."/>
            <person name="Aguilar-Osorio G."/>
            <person name="Amillis S."/>
            <person name="Uchima C.A."/>
            <person name="Anderluh G."/>
            <person name="Asadollahi M."/>
            <person name="Askin M."/>
            <person name="Barry K."/>
            <person name="Battaglia E."/>
            <person name="Bayram O."/>
            <person name="Benocci T."/>
            <person name="Braus-Stromeyer S.A."/>
            <person name="Caldana C."/>
            <person name="Canovas D."/>
            <person name="Cerqueira G.C."/>
            <person name="Chen F."/>
            <person name="Chen W."/>
            <person name="Choi C."/>
            <person name="Clum A."/>
            <person name="Dos Santos R.A."/>
            <person name="Damasio A.R."/>
            <person name="Diallinas G."/>
            <person name="Emri T."/>
            <person name="Fekete E."/>
            <person name="Flipphi M."/>
            <person name="Freyberg S."/>
            <person name="Gallo A."/>
            <person name="Gournas C."/>
            <person name="Habgood R."/>
            <person name="Hainaut M."/>
            <person name="Harispe M.L."/>
            <person name="Henrissat B."/>
            <person name="Hilden K.S."/>
            <person name="Hope R."/>
            <person name="Hossain A."/>
            <person name="Karabika E."/>
            <person name="Karaffa L."/>
            <person name="Karanyi Z."/>
            <person name="Krasevec N."/>
            <person name="Kuo A."/>
            <person name="Kusch H."/>
            <person name="LaButti K."/>
            <person name="Lagendijk E.L."/>
            <person name="Lapidus A."/>
            <person name="Levasseur A."/>
            <person name="Lindquist E."/>
            <person name="Lipzen A."/>
            <person name="Logrieco A.F."/>
            <person name="MacCabe A."/>
            <person name="Maekelae M.R."/>
            <person name="Malavazi I."/>
            <person name="Melin P."/>
            <person name="Meyer V."/>
            <person name="Mielnichuk N."/>
            <person name="Miskei M."/>
            <person name="Molnar A.P."/>
            <person name="Mule G."/>
            <person name="Ngan C.Y."/>
            <person name="Orejas M."/>
            <person name="Orosz E."/>
            <person name="Ouedraogo J.P."/>
            <person name="Overkamp K.M."/>
            <person name="Park H.-S."/>
            <person name="Perrone G."/>
            <person name="Piumi F."/>
            <person name="Punt P.J."/>
            <person name="Ram A.F."/>
            <person name="Ramon A."/>
            <person name="Rauscher S."/>
            <person name="Record E."/>
            <person name="Riano-Pachon D.M."/>
            <person name="Robert V."/>
            <person name="Roehrig J."/>
            <person name="Ruller R."/>
            <person name="Salamov A."/>
            <person name="Salih N.S."/>
            <person name="Samson R.A."/>
            <person name="Sandor E."/>
            <person name="Sanguinetti M."/>
            <person name="Schuetze T."/>
            <person name="Sepcic K."/>
            <person name="Shelest E."/>
            <person name="Sherlock G."/>
            <person name="Sophianopoulou V."/>
            <person name="Squina F.M."/>
            <person name="Sun H."/>
            <person name="Susca A."/>
            <person name="Todd R.B."/>
            <person name="Tsang A."/>
            <person name="Unkles S.E."/>
            <person name="van de Wiele N."/>
            <person name="van Rossen-Uffink D."/>
            <person name="Oliveira J.V."/>
            <person name="Vesth T.C."/>
            <person name="Visser J."/>
            <person name="Yu J.-H."/>
            <person name="Zhou M."/>
            <person name="Andersen M.R."/>
            <person name="Archer D.B."/>
            <person name="Baker S.E."/>
            <person name="Benoit I."/>
            <person name="Brakhage A.A."/>
            <person name="Braus G.H."/>
            <person name="Fischer R."/>
            <person name="Frisvad J.C."/>
            <person name="Goldman G.H."/>
            <person name="Houbraken J."/>
            <person name="Oakley B."/>
            <person name="Pocsi I."/>
            <person name="Scazzocchio C."/>
            <person name="Seiboth B."/>
            <person name="vanKuyk P.A."/>
            <person name="Wortman J."/>
            <person name="Dyer P.S."/>
            <person name="Grigoriev I.V."/>
        </authorList>
    </citation>
    <scope>NUCLEOTIDE SEQUENCE [LARGE SCALE GENOMIC DNA]</scope>
    <source>
        <strain evidence="8">DTO 134E9</strain>
    </source>
</reference>
<keyword evidence="8" id="KW-1185">Reference proteome</keyword>
<feature type="region of interest" description="Disordered" evidence="5">
    <location>
        <begin position="183"/>
        <end position="217"/>
    </location>
</feature>
<comment type="subcellular location">
    <subcellularLocation>
        <location evidence="1">Membrane</location>
        <topology evidence="1">Multi-pass membrane protein</topology>
    </subcellularLocation>
</comment>
<dbReference type="SUPFAM" id="SSF144083">
    <property type="entry name" value="Magnesium transport protein CorA, transmembrane region"/>
    <property type="match status" value="1"/>
</dbReference>
<feature type="transmembrane region" description="Helical" evidence="6">
    <location>
        <begin position="373"/>
        <end position="394"/>
    </location>
</feature>
<accession>A0A1L9R8Y9</accession>
<dbReference type="EMBL" id="KV878216">
    <property type="protein sequence ID" value="OJJ31391.1"/>
    <property type="molecule type" value="Genomic_DNA"/>
</dbReference>
<feature type="compositionally biased region" description="Basic and acidic residues" evidence="5">
    <location>
        <begin position="435"/>
        <end position="456"/>
    </location>
</feature>
<gene>
    <name evidence="7" type="ORF">ASPWEDRAFT_187271</name>
</gene>
<dbReference type="GeneID" id="63748026"/>
<evidence type="ECO:0000313" key="7">
    <source>
        <dbReference type="EMBL" id="OJJ31391.1"/>
    </source>
</evidence>
<sequence>MTLDQFYYATVPDTKDRDNDQVLSRYLQMQKIKVKYAKDPERMDQEIRKLRANEGKGNEKETILTVDQLWLWVIDEKTIITATTESSQGIDDIVFEDVVDNLVIGEHDGAFHRPTTVSEMMELIIGAATRLFVKQHSSLSEGNGLGKKGVLDVFDESIRDVADREMRLFDRFRKSLARAEEGKRATSKDLTKDQGSTNETMTSNDKGHLPSEEAEVNSISEETKLLREIKDICDELNILKTLVEAQETVWKQAFRVENLENGRFEYKHSCTPATVRAELEETIHNAQDVLKSIYTLLDLRQKQASLKEAEFGRKQSEATAQQSEETMKQSKTVMVFTVVTIVFLPLSFLTSLFALNVSDFPHRGDNVEYRGWWIFPILFGTSAALSIPCVLLAFKVNSIEYFWNNPEKFKTLIKDVTSGIKPRLASTTARASRKTLGDEEKGTRSSDSVLKDSHSS</sequence>
<dbReference type="Gene3D" id="1.20.58.340">
    <property type="entry name" value="Magnesium transport protein CorA, transmembrane region"/>
    <property type="match status" value="1"/>
</dbReference>
<evidence type="ECO:0000256" key="3">
    <source>
        <dbReference type="ARBA" id="ARBA00022989"/>
    </source>
</evidence>
<evidence type="ECO:0000256" key="2">
    <source>
        <dbReference type="ARBA" id="ARBA00022692"/>
    </source>
</evidence>
<keyword evidence="2 6" id="KW-0812">Transmembrane</keyword>
<dbReference type="Pfam" id="PF01544">
    <property type="entry name" value="CorA"/>
    <property type="match status" value="1"/>
</dbReference>
<organism evidence="7 8">
    <name type="scientific">Aspergillus wentii DTO 134E9</name>
    <dbReference type="NCBI Taxonomy" id="1073089"/>
    <lineage>
        <taxon>Eukaryota</taxon>
        <taxon>Fungi</taxon>
        <taxon>Dikarya</taxon>
        <taxon>Ascomycota</taxon>
        <taxon>Pezizomycotina</taxon>
        <taxon>Eurotiomycetes</taxon>
        <taxon>Eurotiomycetidae</taxon>
        <taxon>Eurotiales</taxon>
        <taxon>Aspergillaceae</taxon>
        <taxon>Aspergillus</taxon>
        <taxon>Aspergillus subgen. Cremei</taxon>
    </lineage>
</organism>
<dbReference type="InterPro" id="IPR002523">
    <property type="entry name" value="MgTranspt_CorA/ZnTranspt_ZntB"/>
</dbReference>
<dbReference type="AlphaFoldDB" id="A0A1L9R8Y9"/>
<dbReference type="PANTHER" id="PTHR47685">
    <property type="entry name" value="MAGNESIUM TRANSPORT PROTEIN CORA"/>
    <property type="match status" value="1"/>
</dbReference>
<evidence type="ECO:0000256" key="1">
    <source>
        <dbReference type="ARBA" id="ARBA00004141"/>
    </source>
</evidence>
<dbReference type="InterPro" id="IPR050829">
    <property type="entry name" value="CorA_MIT"/>
</dbReference>
<dbReference type="VEuPathDB" id="FungiDB:ASPWEDRAFT_187271"/>
<keyword evidence="4 6" id="KW-0472">Membrane</keyword>
<dbReference type="GO" id="GO:0016020">
    <property type="term" value="C:membrane"/>
    <property type="evidence" value="ECO:0007669"/>
    <property type="project" value="UniProtKB-SubCell"/>
</dbReference>
<keyword evidence="3 6" id="KW-1133">Transmembrane helix</keyword>
<feature type="compositionally biased region" description="Polar residues" evidence="5">
    <location>
        <begin position="193"/>
        <end position="204"/>
    </location>
</feature>
<dbReference type="GO" id="GO:0046873">
    <property type="term" value="F:metal ion transmembrane transporter activity"/>
    <property type="evidence" value="ECO:0007669"/>
    <property type="project" value="InterPro"/>
</dbReference>